<accession>A0A392PVR8</accession>
<evidence type="ECO:0000313" key="4">
    <source>
        <dbReference type="EMBL" id="MCI15589.1"/>
    </source>
</evidence>
<dbReference type="Pfam" id="PF00385">
    <property type="entry name" value="Chromo"/>
    <property type="match status" value="1"/>
</dbReference>
<feature type="domain" description="Chromo" evidence="2">
    <location>
        <begin position="142"/>
        <end position="185"/>
    </location>
</feature>
<evidence type="ECO:0000259" key="2">
    <source>
        <dbReference type="Pfam" id="PF00385"/>
    </source>
</evidence>
<evidence type="ECO:0000313" key="5">
    <source>
        <dbReference type="Proteomes" id="UP000265520"/>
    </source>
</evidence>
<proteinExistence type="predicted"/>
<evidence type="ECO:0000259" key="3">
    <source>
        <dbReference type="Pfam" id="PF24626"/>
    </source>
</evidence>
<feature type="coiled-coil region" evidence="1">
    <location>
        <begin position="11"/>
        <end position="45"/>
    </location>
</feature>
<dbReference type="PANTHER" id="PTHR46148:SF57">
    <property type="entry name" value="OS12G0499874 PROTEIN"/>
    <property type="match status" value="1"/>
</dbReference>
<dbReference type="Gene3D" id="2.40.50.40">
    <property type="match status" value="1"/>
</dbReference>
<comment type="caution">
    <text evidence="4">The sequence shown here is derived from an EMBL/GenBank/DDBJ whole genome shotgun (WGS) entry which is preliminary data.</text>
</comment>
<name>A0A392PVR8_9FABA</name>
<evidence type="ECO:0000256" key="1">
    <source>
        <dbReference type="SAM" id="Coils"/>
    </source>
</evidence>
<dbReference type="InterPro" id="IPR023780">
    <property type="entry name" value="Chromo_domain"/>
</dbReference>
<feature type="non-terminal residue" evidence="4">
    <location>
        <position position="205"/>
    </location>
</feature>
<dbReference type="Pfam" id="PF24626">
    <property type="entry name" value="SH3_Tf2-1"/>
    <property type="match status" value="1"/>
</dbReference>
<dbReference type="AlphaFoldDB" id="A0A392PVR8"/>
<organism evidence="4 5">
    <name type="scientific">Trifolium medium</name>
    <dbReference type="NCBI Taxonomy" id="97028"/>
    <lineage>
        <taxon>Eukaryota</taxon>
        <taxon>Viridiplantae</taxon>
        <taxon>Streptophyta</taxon>
        <taxon>Embryophyta</taxon>
        <taxon>Tracheophyta</taxon>
        <taxon>Spermatophyta</taxon>
        <taxon>Magnoliopsida</taxon>
        <taxon>eudicotyledons</taxon>
        <taxon>Gunneridae</taxon>
        <taxon>Pentapetalae</taxon>
        <taxon>rosids</taxon>
        <taxon>fabids</taxon>
        <taxon>Fabales</taxon>
        <taxon>Fabaceae</taxon>
        <taxon>Papilionoideae</taxon>
        <taxon>50 kb inversion clade</taxon>
        <taxon>NPAAA clade</taxon>
        <taxon>Hologalegina</taxon>
        <taxon>IRL clade</taxon>
        <taxon>Trifolieae</taxon>
        <taxon>Trifolium</taxon>
    </lineage>
</organism>
<dbReference type="PANTHER" id="PTHR46148">
    <property type="entry name" value="CHROMO DOMAIN-CONTAINING PROTEIN"/>
    <property type="match status" value="1"/>
</dbReference>
<dbReference type="InterPro" id="IPR016197">
    <property type="entry name" value="Chromo-like_dom_sf"/>
</dbReference>
<dbReference type="SUPFAM" id="SSF54160">
    <property type="entry name" value="Chromo domain-like"/>
    <property type="match status" value="1"/>
</dbReference>
<reference evidence="4 5" key="1">
    <citation type="journal article" date="2018" name="Front. Plant Sci.">
        <title>Red Clover (Trifolium pratense) and Zigzag Clover (T. medium) - A Picture of Genomic Similarities and Differences.</title>
        <authorList>
            <person name="Dluhosova J."/>
            <person name="Istvanek J."/>
            <person name="Nedelnik J."/>
            <person name="Repkova J."/>
        </authorList>
    </citation>
    <scope>NUCLEOTIDE SEQUENCE [LARGE SCALE GENOMIC DNA]</scope>
    <source>
        <strain evidence="5">cv. 10/8</strain>
        <tissue evidence="4">Leaf</tissue>
    </source>
</reference>
<sequence length="205" mass="23489">MVRWGIGDTRVEAVQRELQDRDEAIRQLREQLLKAQNRMKAQADTHRIERSFEIGEWVFVKLRAHRQQSVVTRIHAKLAARYFGPYPVIARVGAVAYRLKLPEGSKIHPVFHVSLLKKAVGDYQKEAELPDQLEGEDMPMVEPDKVVASRVIREKGQEVQQWLVQWKGKTVDEASWEDVVTMKSQFPTFNLEDKVTVSGGSVDGN</sequence>
<dbReference type="EMBL" id="LXQA010097105">
    <property type="protein sequence ID" value="MCI15589.1"/>
    <property type="molecule type" value="Genomic_DNA"/>
</dbReference>
<protein>
    <submittedName>
        <fullName evidence="4">Uncharacterized protein</fullName>
    </submittedName>
</protein>
<keyword evidence="5" id="KW-1185">Reference proteome</keyword>
<feature type="domain" description="Tf2-1-like SH3-like" evidence="3">
    <location>
        <begin position="55"/>
        <end position="119"/>
    </location>
</feature>
<keyword evidence="1" id="KW-0175">Coiled coil</keyword>
<dbReference type="Proteomes" id="UP000265520">
    <property type="component" value="Unassembled WGS sequence"/>
</dbReference>
<dbReference type="InterPro" id="IPR056924">
    <property type="entry name" value="SH3_Tf2-1"/>
</dbReference>